<dbReference type="EMBL" id="NMVI01000013">
    <property type="protein sequence ID" value="OYN88309.1"/>
    <property type="molecule type" value="Genomic_DNA"/>
</dbReference>
<dbReference type="PROSITE" id="PS51296">
    <property type="entry name" value="RIESKE"/>
    <property type="match status" value="1"/>
</dbReference>
<dbReference type="GO" id="GO:0016705">
    <property type="term" value="F:oxidoreductase activity, acting on paired donors, with incorporation or reduction of molecular oxygen"/>
    <property type="evidence" value="ECO:0007669"/>
    <property type="project" value="UniProtKB-ARBA"/>
</dbReference>
<gene>
    <name evidence="7" type="ORF">CGZ92_05075</name>
</gene>
<evidence type="ECO:0000259" key="6">
    <source>
        <dbReference type="PROSITE" id="PS51296"/>
    </source>
</evidence>
<dbReference type="Gene3D" id="2.102.10.10">
    <property type="entry name" value="Rieske [2Fe-2S] iron-sulphur domain"/>
    <property type="match status" value="1"/>
</dbReference>
<dbReference type="Proteomes" id="UP000216533">
    <property type="component" value="Unassembled WGS sequence"/>
</dbReference>
<dbReference type="AlphaFoldDB" id="A0A255E9S7"/>
<keyword evidence="2" id="KW-0479">Metal-binding</keyword>
<evidence type="ECO:0000256" key="2">
    <source>
        <dbReference type="ARBA" id="ARBA00022723"/>
    </source>
</evidence>
<dbReference type="GO" id="GO:0004497">
    <property type="term" value="F:monooxygenase activity"/>
    <property type="evidence" value="ECO:0007669"/>
    <property type="project" value="UniProtKB-ARBA"/>
</dbReference>
<evidence type="ECO:0000256" key="5">
    <source>
        <dbReference type="ARBA" id="ARBA00023157"/>
    </source>
</evidence>
<sequence length="128" mass="13415">MTPSRRMILGSAAALTAAVATGCQRGVKQPDEVAPLTIKKSEVPVGQAVIFTAGYLVSQPTEGEFHAYSNICTHQHCPIGRIIDGVAECSCHGSRFDPADGSVVQGPATVGLTEALIVDQGEELRLQL</sequence>
<dbReference type="GO" id="GO:0016020">
    <property type="term" value="C:membrane"/>
    <property type="evidence" value="ECO:0007669"/>
    <property type="project" value="InterPro"/>
</dbReference>
<evidence type="ECO:0000256" key="1">
    <source>
        <dbReference type="ARBA" id="ARBA00022714"/>
    </source>
</evidence>
<proteinExistence type="predicted"/>
<feature type="domain" description="Rieske" evidence="6">
    <location>
        <begin position="35"/>
        <end position="126"/>
    </location>
</feature>
<reference evidence="7 8" key="1">
    <citation type="submission" date="2017-07" db="EMBL/GenBank/DDBJ databases">
        <title>Draft whole genome sequences of clinical Proprionibacteriaceae strains.</title>
        <authorList>
            <person name="Bernier A.-M."/>
            <person name="Bernard K."/>
            <person name="Domingo M.-C."/>
        </authorList>
    </citation>
    <scope>NUCLEOTIDE SEQUENCE [LARGE SCALE GENOMIC DNA]</scope>
    <source>
        <strain evidence="7 8">NML 160184</strain>
    </source>
</reference>
<dbReference type="InterPro" id="IPR005805">
    <property type="entry name" value="Rieske_Fe-S_prot_C"/>
</dbReference>
<comment type="caution">
    <text evidence="7">The sequence shown here is derived from an EMBL/GenBank/DDBJ whole genome shotgun (WGS) entry which is preliminary data.</text>
</comment>
<organism evidence="7 8">
    <name type="scientific">Parenemella sanctibonifatiensis</name>
    <dbReference type="NCBI Taxonomy" id="2016505"/>
    <lineage>
        <taxon>Bacteria</taxon>
        <taxon>Bacillati</taxon>
        <taxon>Actinomycetota</taxon>
        <taxon>Actinomycetes</taxon>
        <taxon>Propionibacteriales</taxon>
        <taxon>Propionibacteriaceae</taxon>
        <taxon>Parenemella</taxon>
    </lineage>
</organism>
<evidence type="ECO:0000313" key="8">
    <source>
        <dbReference type="Proteomes" id="UP000216533"/>
    </source>
</evidence>
<dbReference type="CDD" id="cd03467">
    <property type="entry name" value="Rieske"/>
    <property type="match status" value="1"/>
</dbReference>
<dbReference type="SUPFAM" id="SSF50022">
    <property type="entry name" value="ISP domain"/>
    <property type="match status" value="1"/>
</dbReference>
<keyword evidence="4" id="KW-0411">Iron-sulfur</keyword>
<protein>
    <recommendedName>
        <fullName evidence="6">Rieske domain-containing protein</fullName>
    </recommendedName>
</protein>
<keyword evidence="3" id="KW-0408">Iron</keyword>
<keyword evidence="5" id="KW-1015">Disulfide bond</keyword>
<evidence type="ECO:0000256" key="4">
    <source>
        <dbReference type="ARBA" id="ARBA00023014"/>
    </source>
</evidence>
<dbReference type="PRINTS" id="PR00162">
    <property type="entry name" value="RIESKE"/>
</dbReference>
<dbReference type="PROSITE" id="PS51257">
    <property type="entry name" value="PROKAR_LIPOPROTEIN"/>
    <property type="match status" value="1"/>
</dbReference>
<dbReference type="Pfam" id="PF00355">
    <property type="entry name" value="Rieske"/>
    <property type="match status" value="1"/>
</dbReference>
<dbReference type="GO" id="GO:0046872">
    <property type="term" value="F:metal ion binding"/>
    <property type="evidence" value="ECO:0007669"/>
    <property type="project" value="UniProtKB-KW"/>
</dbReference>
<dbReference type="InterPro" id="IPR036922">
    <property type="entry name" value="Rieske_2Fe-2S_sf"/>
</dbReference>
<evidence type="ECO:0000256" key="3">
    <source>
        <dbReference type="ARBA" id="ARBA00023004"/>
    </source>
</evidence>
<keyword evidence="1" id="KW-0001">2Fe-2S</keyword>
<accession>A0A255E9S7</accession>
<evidence type="ECO:0000313" key="7">
    <source>
        <dbReference type="EMBL" id="OYN88309.1"/>
    </source>
</evidence>
<name>A0A255E9S7_9ACTN</name>
<dbReference type="GO" id="GO:0051537">
    <property type="term" value="F:2 iron, 2 sulfur cluster binding"/>
    <property type="evidence" value="ECO:0007669"/>
    <property type="project" value="UniProtKB-KW"/>
</dbReference>
<dbReference type="InterPro" id="IPR017941">
    <property type="entry name" value="Rieske_2Fe-2S"/>
</dbReference>